<name>A0ACB9IQ69_9ASTR</name>
<reference evidence="2" key="1">
    <citation type="journal article" date="2022" name="Mol. Ecol. Resour.">
        <title>The genomes of chicory, endive, great burdock and yacon provide insights into Asteraceae palaeo-polyploidization history and plant inulin production.</title>
        <authorList>
            <person name="Fan W."/>
            <person name="Wang S."/>
            <person name="Wang H."/>
            <person name="Wang A."/>
            <person name="Jiang F."/>
            <person name="Liu H."/>
            <person name="Zhao H."/>
            <person name="Xu D."/>
            <person name="Zhang Y."/>
        </authorList>
    </citation>
    <scope>NUCLEOTIDE SEQUENCE [LARGE SCALE GENOMIC DNA]</scope>
    <source>
        <strain evidence="2">cv. Yunnan</strain>
    </source>
</reference>
<dbReference type="EMBL" id="CM042024">
    <property type="protein sequence ID" value="KAI3809818.1"/>
    <property type="molecule type" value="Genomic_DNA"/>
</dbReference>
<reference evidence="1 2" key="2">
    <citation type="journal article" date="2022" name="Mol. Ecol. Resour.">
        <title>The genomes of chicory, endive, great burdock and yacon provide insights into Asteraceae paleo-polyploidization history and plant inulin production.</title>
        <authorList>
            <person name="Fan W."/>
            <person name="Wang S."/>
            <person name="Wang H."/>
            <person name="Wang A."/>
            <person name="Jiang F."/>
            <person name="Liu H."/>
            <person name="Zhao H."/>
            <person name="Xu D."/>
            <person name="Zhang Y."/>
        </authorList>
    </citation>
    <scope>NUCLEOTIDE SEQUENCE [LARGE SCALE GENOMIC DNA]</scope>
    <source>
        <strain evidence="2">cv. Yunnan</strain>
        <tissue evidence="1">Leaves</tissue>
    </source>
</reference>
<keyword evidence="2" id="KW-1185">Reference proteome</keyword>
<evidence type="ECO:0000313" key="2">
    <source>
        <dbReference type="Proteomes" id="UP001056120"/>
    </source>
</evidence>
<proteinExistence type="predicted"/>
<protein>
    <submittedName>
        <fullName evidence="1">Uncharacterized protein</fullName>
    </submittedName>
</protein>
<evidence type="ECO:0000313" key="1">
    <source>
        <dbReference type="EMBL" id="KAI3809818.1"/>
    </source>
</evidence>
<sequence>MSGLIDIWTSELKKLRGDNKGPTHSSSPSEPVSPNQANHHSIWSHPLLRRLNSPSLAFPVSSDASKLSNSFELQMATMVNIWFRELMKHRQMIQLEKTTTKKSSLIFKSRAAQQLEEESRTSCSKSASTLPENQMSEETIFWLMDRFAPC</sequence>
<dbReference type="Proteomes" id="UP001056120">
    <property type="component" value="Linkage Group LG07"/>
</dbReference>
<comment type="caution">
    <text evidence="1">The sequence shown here is derived from an EMBL/GenBank/DDBJ whole genome shotgun (WGS) entry which is preliminary data.</text>
</comment>
<accession>A0ACB9IQ69</accession>
<organism evidence="1 2">
    <name type="scientific">Smallanthus sonchifolius</name>
    <dbReference type="NCBI Taxonomy" id="185202"/>
    <lineage>
        <taxon>Eukaryota</taxon>
        <taxon>Viridiplantae</taxon>
        <taxon>Streptophyta</taxon>
        <taxon>Embryophyta</taxon>
        <taxon>Tracheophyta</taxon>
        <taxon>Spermatophyta</taxon>
        <taxon>Magnoliopsida</taxon>
        <taxon>eudicotyledons</taxon>
        <taxon>Gunneridae</taxon>
        <taxon>Pentapetalae</taxon>
        <taxon>asterids</taxon>
        <taxon>campanulids</taxon>
        <taxon>Asterales</taxon>
        <taxon>Asteraceae</taxon>
        <taxon>Asteroideae</taxon>
        <taxon>Heliantheae alliance</taxon>
        <taxon>Millerieae</taxon>
        <taxon>Smallanthus</taxon>
    </lineage>
</organism>
<gene>
    <name evidence="1" type="ORF">L1987_19418</name>
</gene>